<keyword evidence="2" id="KW-1185">Reference proteome</keyword>
<dbReference type="KEGG" id="ttq:NIES37_41180"/>
<organism evidence="1 2">
    <name type="scientific">Tolypothrix tenuis PCC 7101</name>
    <dbReference type="NCBI Taxonomy" id="231146"/>
    <lineage>
        <taxon>Bacteria</taxon>
        <taxon>Bacillati</taxon>
        <taxon>Cyanobacteriota</taxon>
        <taxon>Cyanophyceae</taxon>
        <taxon>Nostocales</taxon>
        <taxon>Tolypothrichaceae</taxon>
        <taxon>Tolypothrix</taxon>
    </lineage>
</organism>
<dbReference type="RefSeq" id="WP_096578800.1">
    <property type="nucleotide sequence ID" value="NZ_CAWNJS010000001.1"/>
</dbReference>
<evidence type="ECO:0000313" key="1">
    <source>
        <dbReference type="EMBL" id="BAZ00135.1"/>
    </source>
</evidence>
<dbReference type="InterPro" id="IPR023983">
    <property type="entry name" value="DNA_S_mod_dnd_assoc_4"/>
</dbReference>
<dbReference type="AlphaFoldDB" id="A0A1Z4N374"/>
<evidence type="ECO:0000313" key="2">
    <source>
        <dbReference type="Proteomes" id="UP000218785"/>
    </source>
</evidence>
<reference evidence="1 2" key="1">
    <citation type="submission" date="2017-06" db="EMBL/GenBank/DDBJ databases">
        <title>Genome sequencing of cyanobaciteial culture collection at National Institute for Environmental Studies (NIES).</title>
        <authorList>
            <person name="Hirose Y."/>
            <person name="Shimura Y."/>
            <person name="Fujisawa T."/>
            <person name="Nakamura Y."/>
            <person name="Kawachi M."/>
        </authorList>
    </citation>
    <scope>NUCLEOTIDE SEQUENCE [LARGE SCALE GENOMIC DNA]</scope>
    <source>
        <strain evidence="1 2">NIES-37</strain>
    </source>
</reference>
<gene>
    <name evidence="1" type="ORF">NIES37_41180</name>
</gene>
<proteinExistence type="predicted"/>
<dbReference type="NCBIfam" id="TIGR04062">
    <property type="entry name" value="dnd_assoc_4"/>
    <property type="match status" value="1"/>
</dbReference>
<dbReference type="EMBL" id="AP018248">
    <property type="protein sequence ID" value="BAZ00135.1"/>
    <property type="molecule type" value="Genomic_DNA"/>
</dbReference>
<evidence type="ECO:0008006" key="3">
    <source>
        <dbReference type="Google" id="ProtNLM"/>
    </source>
</evidence>
<sequence length="152" mass="17173">MAANRIRIAKDKVELVKALVASKDTTGPFQTYVEVMVFAAALGAKNKKRVPLEGIAKDLSPLRQDYFSSSFSLLINLLAINEIKDINILSEQDVADEQRIHIFEEYANGGLEILQNELRGAVDYSERLMLILSSEIFSNDLLRKEFDLRQLL</sequence>
<dbReference type="Proteomes" id="UP000218785">
    <property type="component" value="Chromosome"/>
</dbReference>
<accession>A0A1Z4N374</accession>
<name>A0A1Z4N374_9CYAN</name>
<protein>
    <recommendedName>
        <fullName evidence="3">Dnd system-associated protein 4</fullName>
    </recommendedName>
</protein>